<organism evidence="2 3">
    <name type="scientific">Eimeria maxima</name>
    <name type="common">Coccidian parasite</name>
    <dbReference type="NCBI Taxonomy" id="5804"/>
    <lineage>
        <taxon>Eukaryota</taxon>
        <taxon>Sar</taxon>
        <taxon>Alveolata</taxon>
        <taxon>Apicomplexa</taxon>
        <taxon>Conoidasida</taxon>
        <taxon>Coccidia</taxon>
        <taxon>Eucoccidiorida</taxon>
        <taxon>Eimeriorina</taxon>
        <taxon>Eimeriidae</taxon>
        <taxon>Eimeria</taxon>
    </lineage>
</organism>
<dbReference type="RefSeq" id="XP_013338114.1">
    <property type="nucleotide sequence ID" value="XM_013482660.1"/>
</dbReference>
<feature type="compositionally biased region" description="Low complexity" evidence="1">
    <location>
        <begin position="1"/>
        <end position="24"/>
    </location>
</feature>
<evidence type="ECO:0000313" key="2">
    <source>
        <dbReference type="EMBL" id="CDJ61464.1"/>
    </source>
</evidence>
<feature type="compositionally biased region" description="Low complexity" evidence="1">
    <location>
        <begin position="528"/>
        <end position="538"/>
    </location>
</feature>
<dbReference type="GeneID" id="25338117"/>
<dbReference type="GO" id="GO:0003713">
    <property type="term" value="F:transcription coactivator activity"/>
    <property type="evidence" value="ECO:0007669"/>
    <property type="project" value="TreeGrafter"/>
</dbReference>
<gene>
    <name evidence="2" type="ORF">EMWEY_00041310</name>
</gene>
<feature type="region of interest" description="Disordered" evidence="1">
    <location>
        <begin position="141"/>
        <end position="160"/>
    </location>
</feature>
<keyword evidence="3" id="KW-1185">Reference proteome</keyword>
<reference evidence="2" key="2">
    <citation type="submission" date="2013-10" db="EMBL/GenBank/DDBJ databases">
        <authorList>
            <person name="Aslett M."/>
        </authorList>
    </citation>
    <scope>NUCLEOTIDE SEQUENCE [LARGE SCALE GENOMIC DNA]</scope>
    <source>
        <strain evidence="2">Weybridge</strain>
    </source>
</reference>
<dbReference type="PANTHER" id="PTHR46007:SF8">
    <property type="entry name" value="C2H2-TYPE DOMAIN-CONTAINING PROTEIN"/>
    <property type="match status" value="1"/>
</dbReference>
<evidence type="ECO:0000256" key="1">
    <source>
        <dbReference type="SAM" id="MobiDB-lite"/>
    </source>
</evidence>
<feature type="region of interest" description="Disordered" evidence="1">
    <location>
        <begin position="1"/>
        <end position="37"/>
    </location>
</feature>
<dbReference type="GO" id="GO:0016592">
    <property type="term" value="C:mediator complex"/>
    <property type="evidence" value="ECO:0007669"/>
    <property type="project" value="TreeGrafter"/>
</dbReference>
<evidence type="ECO:0000313" key="3">
    <source>
        <dbReference type="Proteomes" id="UP000030763"/>
    </source>
</evidence>
<dbReference type="OMA" id="VKNFLKC"/>
<sequence length="1428" mass="155340">MSFCSQSQQQPQDEVQQQQQQQREQQQRQRMKPRRIRAGDGAAFLDDLSLETKVKNFLKCCLLLPARPRRLPLQLLVNNLQPLLQQQQLQQQQRYQALTLPMLLNEQQQQQHQQRGVFDLIPRLLPPSPSDRLLQLQQTRNNSKQELQPAGSSTSIIPPQVQQPGMGRCVLRLRTGTPTLQELLLSLPQQQQLEGQQHSQWQKGPLRRRRQEQLKLQQQQRRRQQAALHLGWRVLLQHLAAHENLGLSEVYRLLRCCEQFRETDPALLLLLLRRARCTDEDAAAVRSLAGIIGCLSRMHILTPVGSAGARGAAQPAGPTAADGAVSGGTAVPAGVVEHNTTLSLHAGGAKATATEAALTTAASAVAAAVGLSDDPEVLQQLPPLLCVSPLAADTICSVATVQGCRAAKAGVHVYTQLQKQAVLLVQHTAAALPLALLEGRAGGQEIGLICEGLAAARIRNSQLERYLLLWLCPSLSDTMSVESDPFAREFGPSRQQQQQQEALVSLNAQHLLSVLKWMAPLRAEASQQQQLQKQQQARKPPPKASVPEPAVVGTAERSSNTNAVDLQPFVWLSAWRQLVLRLLGYLPLLQVQQRLALLQAAAAADDDLAWRVSLGSVLDIVATEGAEGLSLQQQELLLAAIDASTTSPASCLPSAPEQMAKTVLSICRALPRTLLLQRHKAATTAAVTPWTALTVATATTTAPASADTLYALLLHLPRAALGITKAIAAAATAEAPAGDSSLTTAAVGSRTACTCEQRVTASEGDGAATATVLHEASHAFELISHQVLPTLRYVSETQLVAAAEGLRVQLLLWAQQQQSPHLALDRPDAHNGCWKLLILQRRFLGTPGEVAAGAAPTEERKRIISLARFSLAAARLDAFRQRGCSSLTEEEPPLQLQLQELQQQAATRLLQCIRVLQNEQQAMLTLFRGAAPLLFLVPTVHSEHQTQEKPLHRQHQQAQQQQQQLIDAAARLLRLSRSSANCVRSFLRSLHTAHWPLNPHFAETVFKLLAIRAAAAATTTAAAATGVSGNTDADTQSGTVDDEELGVVADMSLFAAVLTQKLQGHAGGEEKHAAATKGTAIMGTTKRDPMCLSSAESAKLLRCMDGIFDLLSRLVNQQQQQQQQRGRELKQQQHHSQAAAFAARTAWGWLRVEHLAALLRASEWRLLHATTTPPTTGNSATLATTAPEENVIPSRAADFQAVAATTMIERLTLSSAEAPQQDWMAKARDVFETAWQLLLLEAAQPSRKCEDSPSVDPLPLGAYLDLKAAFHNYKTAEVHPNAVLLPASFAAAAAGGAETGTDNTWKPSGDAEAEGVSILLRRMTATAVADAAGIVRGGNPTAKHSVQEEPHILDLPTSQSTFHFYRLRLRVADDGQHFAQQKNSKQQVQQQHPQLQRQPQQHQGRVKHWLSPTPLDLSMHPLLHHYLC</sequence>
<dbReference type="OrthoDB" id="334003at2759"/>
<accession>U6MG67</accession>
<proteinExistence type="predicted"/>
<feature type="compositionally biased region" description="Low complexity" evidence="1">
    <location>
        <begin position="1385"/>
        <end position="1403"/>
    </location>
</feature>
<protein>
    <submittedName>
        <fullName evidence="2">Uncharacterized protein</fullName>
    </submittedName>
</protein>
<dbReference type="GO" id="GO:0045944">
    <property type="term" value="P:positive regulation of transcription by RNA polymerase II"/>
    <property type="evidence" value="ECO:0007669"/>
    <property type="project" value="TreeGrafter"/>
</dbReference>
<feature type="region of interest" description="Disordered" evidence="1">
    <location>
        <begin position="1385"/>
        <end position="1405"/>
    </location>
</feature>
<dbReference type="VEuPathDB" id="ToxoDB:EMWEY_00041310"/>
<dbReference type="EMBL" id="HG722091">
    <property type="protein sequence ID" value="CDJ61464.1"/>
    <property type="molecule type" value="Genomic_DNA"/>
</dbReference>
<dbReference type="Proteomes" id="UP000030763">
    <property type="component" value="Unassembled WGS sequence"/>
</dbReference>
<dbReference type="PANTHER" id="PTHR46007">
    <property type="entry name" value="MEDIATOR OF RNA POLYMERASE II TRANSCRIPTION SUBUNIT 12"/>
    <property type="match status" value="1"/>
</dbReference>
<feature type="region of interest" description="Disordered" evidence="1">
    <location>
        <begin position="528"/>
        <end position="557"/>
    </location>
</feature>
<reference evidence="2" key="1">
    <citation type="submission" date="2013-10" db="EMBL/GenBank/DDBJ databases">
        <title>Genomic analysis of the causative agents of coccidiosis in chickens.</title>
        <authorList>
            <person name="Reid A.J."/>
            <person name="Blake D."/>
            <person name="Billington K."/>
            <person name="Browne H."/>
            <person name="Dunn M."/>
            <person name="Hung S."/>
            <person name="Kawahara F."/>
            <person name="Miranda-Saavedra D."/>
            <person name="Mourier T."/>
            <person name="Nagra H."/>
            <person name="Otto T.D."/>
            <person name="Rawlings N."/>
            <person name="Sanchez A."/>
            <person name="Sanders M."/>
            <person name="Subramaniam C."/>
            <person name="Tay Y."/>
            <person name="Dear P."/>
            <person name="Doerig C."/>
            <person name="Gruber A."/>
            <person name="Parkinson J."/>
            <person name="Shirley M."/>
            <person name="Wan K.L."/>
            <person name="Berriman M."/>
            <person name="Tomley F."/>
            <person name="Pain A."/>
        </authorList>
    </citation>
    <scope>NUCLEOTIDE SEQUENCE [LARGE SCALE GENOMIC DNA]</scope>
    <source>
        <strain evidence="2">Weybridge</strain>
    </source>
</reference>
<dbReference type="InterPro" id="IPR051647">
    <property type="entry name" value="Mediator_comp_sub12"/>
</dbReference>
<name>U6MG67_EIMMA</name>